<feature type="domain" description="AB hydrolase-1" evidence="8">
    <location>
        <begin position="27"/>
        <end position="311"/>
    </location>
</feature>
<dbReference type="EMBL" id="NKQK01000020">
    <property type="protein sequence ID" value="PSS01515.1"/>
    <property type="molecule type" value="Genomic_DNA"/>
</dbReference>
<dbReference type="STRING" id="1590841.A0A2R6Q3T1"/>
<evidence type="ECO:0000256" key="6">
    <source>
        <dbReference type="ARBA" id="ARBA00058358"/>
    </source>
</evidence>
<keyword evidence="10" id="KW-1185">Reference proteome</keyword>
<evidence type="ECO:0000313" key="9">
    <source>
        <dbReference type="EMBL" id="PSS01515.1"/>
    </source>
</evidence>
<dbReference type="AlphaFoldDB" id="A0A2R6Q3T1"/>
<accession>A0A2R6Q3T1</accession>
<dbReference type="GO" id="GO:0004301">
    <property type="term" value="F:epoxide hydrolase activity"/>
    <property type="evidence" value="ECO:0007669"/>
    <property type="project" value="UniProtKB-EC"/>
</dbReference>
<dbReference type="PANTHER" id="PTHR43329">
    <property type="entry name" value="EPOXIDE HYDROLASE"/>
    <property type="match status" value="1"/>
</dbReference>
<comment type="pathway">
    <text evidence="1">Secondary metabolite biosynthesis; terpenoid biosynthesis.</text>
</comment>
<evidence type="ECO:0000256" key="3">
    <source>
        <dbReference type="ARBA" id="ARBA00022801"/>
    </source>
</evidence>
<dbReference type="Gramene" id="PSS01515">
    <property type="protein sequence ID" value="PSS01515"/>
    <property type="gene ID" value="CEY00_Acc22872"/>
</dbReference>
<evidence type="ECO:0000256" key="1">
    <source>
        <dbReference type="ARBA" id="ARBA00004721"/>
    </source>
</evidence>
<dbReference type="OMA" id="QMNPIDG"/>
<comment type="similarity">
    <text evidence="4">Belongs to the AB hydrolase superfamily. Epoxide hydrolase family.</text>
</comment>
<dbReference type="Pfam" id="PF12697">
    <property type="entry name" value="Abhydrolase_6"/>
    <property type="match status" value="1"/>
</dbReference>
<keyword evidence="3" id="KW-0378">Hydrolase</keyword>
<protein>
    <recommendedName>
        <fullName evidence="2">soluble epoxide hydrolase</fullName>
        <ecNumber evidence="2">3.3.2.10</ecNumber>
    </recommendedName>
</protein>
<dbReference type="EC" id="3.3.2.10" evidence="2"/>
<name>A0A2R6Q3T1_ACTCC</name>
<evidence type="ECO:0000256" key="7">
    <source>
        <dbReference type="ARBA" id="ARBA00093212"/>
    </source>
</evidence>
<organism evidence="9 10">
    <name type="scientific">Actinidia chinensis var. chinensis</name>
    <name type="common">Chinese soft-hair kiwi</name>
    <dbReference type="NCBI Taxonomy" id="1590841"/>
    <lineage>
        <taxon>Eukaryota</taxon>
        <taxon>Viridiplantae</taxon>
        <taxon>Streptophyta</taxon>
        <taxon>Embryophyta</taxon>
        <taxon>Tracheophyta</taxon>
        <taxon>Spermatophyta</taxon>
        <taxon>Magnoliopsida</taxon>
        <taxon>eudicotyledons</taxon>
        <taxon>Gunneridae</taxon>
        <taxon>Pentapetalae</taxon>
        <taxon>asterids</taxon>
        <taxon>Ericales</taxon>
        <taxon>Actinidiaceae</taxon>
        <taxon>Actinidia</taxon>
    </lineage>
</organism>
<dbReference type="OrthoDB" id="7130006at2759"/>
<dbReference type="Proteomes" id="UP000241394">
    <property type="component" value="Chromosome LG20"/>
</dbReference>
<evidence type="ECO:0000256" key="4">
    <source>
        <dbReference type="ARBA" id="ARBA00038334"/>
    </source>
</evidence>
<dbReference type="InParanoid" id="A0A2R6Q3T1"/>
<evidence type="ECO:0000256" key="5">
    <source>
        <dbReference type="ARBA" id="ARBA00051067"/>
    </source>
</evidence>
<evidence type="ECO:0000259" key="8">
    <source>
        <dbReference type="Pfam" id="PF12697"/>
    </source>
</evidence>
<dbReference type="InterPro" id="IPR029058">
    <property type="entry name" value="AB_hydrolase_fold"/>
</dbReference>
<reference evidence="9 10" key="1">
    <citation type="submission" date="2017-07" db="EMBL/GenBank/DDBJ databases">
        <title>An improved, manually edited Actinidia chinensis var. chinensis (kiwifruit) genome highlights the challenges associated with draft genomes and gene prediction in plants.</title>
        <authorList>
            <person name="Pilkington S."/>
            <person name="Crowhurst R."/>
            <person name="Hilario E."/>
            <person name="Nardozza S."/>
            <person name="Fraser L."/>
            <person name="Peng Y."/>
            <person name="Gunaseelan K."/>
            <person name="Simpson R."/>
            <person name="Tahir J."/>
            <person name="Deroles S."/>
            <person name="Templeton K."/>
            <person name="Luo Z."/>
            <person name="Davy M."/>
            <person name="Cheng C."/>
            <person name="Mcneilage M."/>
            <person name="Scaglione D."/>
            <person name="Liu Y."/>
            <person name="Zhang Q."/>
            <person name="Datson P."/>
            <person name="De Silva N."/>
            <person name="Gardiner S."/>
            <person name="Bassett H."/>
            <person name="Chagne D."/>
            <person name="Mccallum J."/>
            <person name="Dzierzon H."/>
            <person name="Deng C."/>
            <person name="Wang Y.-Y."/>
            <person name="Barron N."/>
            <person name="Manako K."/>
            <person name="Bowen J."/>
            <person name="Foster T."/>
            <person name="Erridge Z."/>
            <person name="Tiffin H."/>
            <person name="Waite C."/>
            <person name="Davies K."/>
            <person name="Grierson E."/>
            <person name="Laing W."/>
            <person name="Kirk R."/>
            <person name="Chen X."/>
            <person name="Wood M."/>
            <person name="Montefiori M."/>
            <person name="Brummell D."/>
            <person name="Schwinn K."/>
            <person name="Catanach A."/>
            <person name="Fullerton C."/>
            <person name="Li D."/>
            <person name="Meiyalaghan S."/>
            <person name="Nieuwenhuizen N."/>
            <person name="Read N."/>
            <person name="Prakash R."/>
            <person name="Hunter D."/>
            <person name="Zhang H."/>
            <person name="Mckenzie M."/>
            <person name="Knabel M."/>
            <person name="Harris A."/>
            <person name="Allan A."/>
            <person name="Chen A."/>
            <person name="Janssen B."/>
            <person name="Plunkett B."/>
            <person name="Dwamena C."/>
            <person name="Voogd C."/>
            <person name="Leif D."/>
            <person name="Lafferty D."/>
            <person name="Souleyre E."/>
            <person name="Varkonyi-Gasic E."/>
            <person name="Gambi F."/>
            <person name="Hanley J."/>
            <person name="Yao J.-L."/>
            <person name="Cheung J."/>
            <person name="David K."/>
            <person name="Warren B."/>
            <person name="Marsh K."/>
            <person name="Snowden K."/>
            <person name="Lin-Wang K."/>
            <person name="Brian L."/>
            <person name="Martinez-Sanchez M."/>
            <person name="Wang M."/>
            <person name="Ileperuma N."/>
            <person name="Macnee N."/>
            <person name="Campin R."/>
            <person name="Mcatee P."/>
            <person name="Drummond R."/>
            <person name="Espley R."/>
            <person name="Ireland H."/>
            <person name="Wu R."/>
            <person name="Atkinson R."/>
            <person name="Karunairetnam S."/>
            <person name="Bulley S."/>
            <person name="Chunkath S."/>
            <person name="Hanley Z."/>
            <person name="Storey R."/>
            <person name="Thrimawithana A."/>
            <person name="Thomson S."/>
            <person name="David C."/>
            <person name="Testolin R."/>
        </authorList>
    </citation>
    <scope>NUCLEOTIDE SEQUENCE [LARGE SCALE GENOMIC DNA]</scope>
    <source>
        <strain evidence="10">cv. Red5</strain>
        <tissue evidence="9">Young leaf</tissue>
    </source>
</reference>
<dbReference type="SUPFAM" id="SSF53474">
    <property type="entry name" value="alpha/beta-Hydrolases"/>
    <property type="match status" value="1"/>
</dbReference>
<reference evidence="10" key="2">
    <citation type="journal article" date="2018" name="BMC Genomics">
        <title>A manually annotated Actinidia chinensis var. chinensis (kiwifruit) genome highlights the challenges associated with draft genomes and gene prediction in plants.</title>
        <authorList>
            <person name="Pilkington S.M."/>
            <person name="Crowhurst R."/>
            <person name="Hilario E."/>
            <person name="Nardozza S."/>
            <person name="Fraser L."/>
            <person name="Peng Y."/>
            <person name="Gunaseelan K."/>
            <person name="Simpson R."/>
            <person name="Tahir J."/>
            <person name="Deroles S.C."/>
            <person name="Templeton K."/>
            <person name="Luo Z."/>
            <person name="Davy M."/>
            <person name="Cheng C."/>
            <person name="McNeilage M."/>
            <person name="Scaglione D."/>
            <person name="Liu Y."/>
            <person name="Zhang Q."/>
            <person name="Datson P."/>
            <person name="De Silva N."/>
            <person name="Gardiner S.E."/>
            <person name="Bassett H."/>
            <person name="Chagne D."/>
            <person name="McCallum J."/>
            <person name="Dzierzon H."/>
            <person name="Deng C."/>
            <person name="Wang Y.Y."/>
            <person name="Barron L."/>
            <person name="Manako K."/>
            <person name="Bowen J."/>
            <person name="Foster T.M."/>
            <person name="Erridge Z.A."/>
            <person name="Tiffin H."/>
            <person name="Waite C.N."/>
            <person name="Davies K.M."/>
            <person name="Grierson E.P."/>
            <person name="Laing W.A."/>
            <person name="Kirk R."/>
            <person name="Chen X."/>
            <person name="Wood M."/>
            <person name="Montefiori M."/>
            <person name="Brummell D.A."/>
            <person name="Schwinn K.E."/>
            <person name="Catanach A."/>
            <person name="Fullerton C."/>
            <person name="Li D."/>
            <person name="Meiyalaghan S."/>
            <person name="Nieuwenhuizen N."/>
            <person name="Read N."/>
            <person name="Prakash R."/>
            <person name="Hunter D."/>
            <person name="Zhang H."/>
            <person name="McKenzie M."/>
            <person name="Knabel M."/>
            <person name="Harris A."/>
            <person name="Allan A.C."/>
            <person name="Gleave A."/>
            <person name="Chen A."/>
            <person name="Janssen B.J."/>
            <person name="Plunkett B."/>
            <person name="Ampomah-Dwamena C."/>
            <person name="Voogd C."/>
            <person name="Leif D."/>
            <person name="Lafferty D."/>
            <person name="Souleyre E.J.F."/>
            <person name="Varkonyi-Gasic E."/>
            <person name="Gambi F."/>
            <person name="Hanley J."/>
            <person name="Yao J.L."/>
            <person name="Cheung J."/>
            <person name="David K.M."/>
            <person name="Warren B."/>
            <person name="Marsh K."/>
            <person name="Snowden K.C."/>
            <person name="Lin-Wang K."/>
            <person name="Brian L."/>
            <person name="Martinez-Sanchez M."/>
            <person name="Wang M."/>
            <person name="Ileperuma N."/>
            <person name="Macnee N."/>
            <person name="Campin R."/>
            <person name="McAtee P."/>
            <person name="Drummond R.S.M."/>
            <person name="Espley R.V."/>
            <person name="Ireland H.S."/>
            <person name="Wu R."/>
            <person name="Atkinson R.G."/>
            <person name="Karunairetnam S."/>
            <person name="Bulley S."/>
            <person name="Chunkath S."/>
            <person name="Hanley Z."/>
            <person name="Storey R."/>
            <person name="Thrimawithana A.H."/>
            <person name="Thomson S."/>
            <person name="David C."/>
            <person name="Testolin R."/>
            <person name="Huang H."/>
            <person name="Hellens R.P."/>
            <person name="Schaffer R.J."/>
        </authorList>
    </citation>
    <scope>NUCLEOTIDE SEQUENCE [LARGE SCALE GENOMIC DNA]</scope>
    <source>
        <strain evidence="10">cv. Red5</strain>
    </source>
</reference>
<comment type="catalytic activity">
    <reaction evidence="7">
        <text>(24S)-24,25-epoxycucurbitadienol + H2O = (24R)-24,25-dihydroxycucurbitadienol</text>
        <dbReference type="Rhea" id="RHEA:81855"/>
        <dbReference type="ChEBI" id="CHEBI:15377"/>
        <dbReference type="ChEBI" id="CHEBI:229949"/>
        <dbReference type="ChEBI" id="CHEBI:229950"/>
    </reaction>
    <physiologicalReaction direction="left-to-right" evidence="7">
        <dbReference type="Rhea" id="RHEA:81856"/>
    </physiologicalReaction>
</comment>
<comment type="catalytic activity">
    <reaction evidence="5">
        <text>an epoxide + H2O = an ethanediol</text>
        <dbReference type="Rhea" id="RHEA:19037"/>
        <dbReference type="ChEBI" id="CHEBI:15377"/>
        <dbReference type="ChEBI" id="CHEBI:32955"/>
        <dbReference type="ChEBI" id="CHEBI:140594"/>
        <dbReference type="EC" id="3.3.2.10"/>
    </reaction>
    <physiologicalReaction direction="left-to-right" evidence="5">
        <dbReference type="Rhea" id="RHEA:19038"/>
    </physiologicalReaction>
</comment>
<gene>
    <name evidence="9" type="ORF">CEY00_Acc22872</name>
</gene>
<evidence type="ECO:0000256" key="2">
    <source>
        <dbReference type="ARBA" id="ARBA00013006"/>
    </source>
</evidence>
<comment type="caution">
    <text evidence="9">The sequence shown here is derived from an EMBL/GenBank/DDBJ whole genome shotgun (WGS) entry which is preliminary data.</text>
</comment>
<proteinExistence type="inferred from homology"/>
<dbReference type="PRINTS" id="PR00412">
    <property type="entry name" value="EPOXHYDRLASE"/>
</dbReference>
<comment type="function">
    <text evidence="6">Epoxide hydrolase involved in the biosynthesis of cucurbitacin and mogroside tetracyclic triterpene natural products (e.g. siamenoside I and mogrosides IV, V and VI). Cucurbitacins have cytotoxic properties and exhibit deterrent taste as a defense barrier against herbivores. Mogrosides are nonsugar highly oxygenated compounds used as high-intensity zero-calorie sweeteners; they also possess pharmacological properties such as regulating immunity, lowering blood sugar and lipid levels, protecting the liver, and acting as antioxidants and antitumor agents. Catalyzes the hydrolysis of aromatic epoxide-containing substrates, such as the conversion of 24,25-epoxycucurbitadienol to 24,25-dihydroxycucurbitadienol.</text>
</comment>
<dbReference type="InterPro" id="IPR000639">
    <property type="entry name" value="Epox_hydrolase-like"/>
</dbReference>
<dbReference type="FunFam" id="3.40.50.1820:FF:000161">
    <property type="entry name" value="Epoxide hydrolase"/>
    <property type="match status" value="1"/>
</dbReference>
<evidence type="ECO:0000313" key="10">
    <source>
        <dbReference type="Proteomes" id="UP000241394"/>
    </source>
</evidence>
<dbReference type="InterPro" id="IPR000073">
    <property type="entry name" value="AB_hydrolase_1"/>
</dbReference>
<dbReference type="Gene3D" id="3.40.50.1820">
    <property type="entry name" value="alpha/beta hydrolase"/>
    <property type="match status" value="1"/>
</dbReference>
<sequence length="321" mass="36475">MEGIEHRTITVNGINMHIAEKGKGPIILFLHGFPELWYSWRHQILHAAARSYHAVAPDLRGYGCTTAAPDADHSKFTVLNVVGDLVALIDAIAPDSHQVFVVGHDWGAQLAWYLCLFRPDRVRALVNLSVHFIPRNPSMKPVEMLRGLYGDDHYICRFQEPGDIEAEFAQIGVRRVVEKFLTYRDPAQFRFPKGKGFGDSPDTPVVLPLWLSKEDVDYYASKFEQTGFTGGINYYRALDLNWELTAPWTGSRVKVPTKFIVGDLDLVYNIPGVKEYIRDGGFKKDVPLLDEVVVMEGVGHFINQERPDEISEHILDFFKKF</sequence>